<keyword evidence="5" id="KW-0255">Endonuclease</keyword>
<dbReference type="PROSITE" id="PS50137">
    <property type="entry name" value="DS_RBD"/>
    <property type="match status" value="1"/>
</dbReference>
<evidence type="ECO:0000256" key="5">
    <source>
        <dbReference type="ARBA" id="ARBA00022759"/>
    </source>
</evidence>
<proteinExistence type="inferred from homology"/>
<dbReference type="PROSITE" id="PS50142">
    <property type="entry name" value="RNASE_3_2"/>
    <property type="match status" value="1"/>
</dbReference>
<dbReference type="SMART" id="SM00535">
    <property type="entry name" value="RIBOc"/>
    <property type="match status" value="1"/>
</dbReference>
<evidence type="ECO:0000256" key="6">
    <source>
        <dbReference type="ARBA" id="ARBA00022801"/>
    </source>
</evidence>
<dbReference type="GO" id="GO:0010468">
    <property type="term" value="P:regulation of gene expression"/>
    <property type="evidence" value="ECO:0007669"/>
    <property type="project" value="TreeGrafter"/>
</dbReference>
<dbReference type="EMBL" id="MN739039">
    <property type="protein sequence ID" value="QHS84950.1"/>
    <property type="molecule type" value="Genomic_DNA"/>
</dbReference>
<accession>A0A6C0AYR3</accession>
<dbReference type="InterPro" id="IPR036389">
    <property type="entry name" value="RNase_III_sf"/>
</dbReference>
<dbReference type="Gene3D" id="1.10.1520.10">
    <property type="entry name" value="Ribonuclease III domain"/>
    <property type="match status" value="1"/>
</dbReference>
<dbReference type="PROSITE" id="PS00517">
    <property type="entry name" value="RNASE_3_1"/>
    <property type="match status" value="1"/>
</dbReference>
<evidence type="ECO:0000313" key="10">
    <source>
        <dbReference type="EMBL" id="QHS84950.1"/>
    </source>
</evidence>
<dbReference type="Gene3D" id="3.30.160.20">
    <property type="match status" value="1"/>
</dbReference>
<dbReference type="GO" id="GO:0006364">
    <property type="term" value="P:rRNA processing"/>
    <property type="evidence" value="ECO:0007669"/>
    <property type="project" value="InterPro"/>
</dbReference>
<evidence type="ECO:0000256" key="4">
    <source>
        <dbReference type="ARBA" id="ARBA00022722"/>
    </source>
</evidence>
<feature type="domain" description="RNase III" evidence="9">
    <location>
        <begin position="54"/>
        <end position="192"/>
    </location>
</feature>
<sequence>METLFITTDSENSDNESGFICDEQSKKQEINLLIQKQIEDDLATHDFSVPHVTREEIQELLGMKIKNVTHYQRALVHKSIYKAVKKYQGENPLQEYLQQHNERLEFLGDSVLGLIIANYLFHKYPDQDEGFLTRIKTKLVNGVQLSKLARQINLGKYILMSNHVQNIKGRNSQKILEDAFEAFLAAIFKDLGFDAVDSFVTEIIEKLDFTEILFEDNYKDLLLKYSQKVYSTTPEYHLVSTEGPPHNRMFQVIVNINKVNFSTGWGKSKKQAEQVAAEQTLKSFKI</sequence>
<dbReference type="PANTHER" id="PTHR11207:SF0">
    <property type="entry name" value="RIBONUCLEASE 3"/>
    <property type="match status" value="1"/>
</dbReference>
<dbReference type="CDD" id="cd10845">
    <property type="entry name" value="DSRM_RNAse_III_family"/>
    <property type="match status" value="1"/>
</dbReference>
<name>A0A6C0AYR3_9ZZZZ</name>
<dbReference type="GO" id="GO:0004525">
    <property type="term" value="F:ribonuclease III activity"/>
    <property type="evidence" value="ECO:0007669"/>
    <property type="project" value="UniProtKB-EC"/>
</dbReference>
<comment type="similarity">
    <text evidence="2">Belongs to the ribonuclease III family.</text>
</comment>
<evidence type="ECO:0000256" key="2">
    <source>
        <dbReference type="ARBA" id="ARBA00010183"/>
    </source>
</evidence>
<organism evidence="10">
    <name type="scientific">viral metagenome</name>
    <dbReference type="NCBI Taxonomy" id="1070528"/>
    <lineage>
        <taxon>unclassified sequences</taxon>
        <taxon>metagenomes</taxon>
        <taxon>organismal metagenomes</taxon>
    </lineage>
</organism>
<evidence type="ECO:0000256" key="1">
    <source>
        <dbReference type="ARBA" id="ARBA00000109"/>
    </source>
</evidence>
<keyword evidence="6" id="KW-0378">Hydrolase</keyword>
<evidence type="ECO:0000259" key="8">
    <source>
        <dbReference type="PROSITE" id="PS50137"/>
    </source>
</evidence>
<evidence type="ECO:0000256" key="3">
    <source>
        <dbReference type="ARBA" id="ARBA00012177"/>
    </source>
</evidence>
<keyword evidence="4" id="KW-0540">Nuclease</keyword>
<reference evidence="10" key="1">
    <citation type="journal article" date="2020" name="Nature">
        <title>Giant virus diversity and host interactions through global metagenomics.</title>
        <authorList>
            <person name="Schulz F."/>
            <person name="Roux S."/>
            <person name="Paez-Espino D."/>
            <person name="Jungbluth S."/>
            <person name="Walsh D.A."/>
            <person name="Denef V.J."/>
            <person name="McMahon K.D."/>
            <person name="Konstantinidis K.T."/>
            <person name="Eloe-Fadrosh E.A."/>
            <person name="Kyrpides N.C."/>
            <person name="Woyke T."/>
        </authorList>
    </citation>
    <scope>NUCLEOTIDE SEQUENCE</scope>
    <source>
        <strain evidence="10">GVMAG-M-3300009182-67</strain>
    </source>
</reference>
<dbReference type="GO" id="GO:0003725">
    <property type="term" value="F:double-stranded RNA binding"/>
    <property type="evidence" value="ECO:0007669"/>
    <property type="project" value="TreeGrafter"/>
</dbReference>
<dbReference type="SUPFAM" id="SSF69065">
    <property type="entry name" value="RNase III domain-like"/>
    <property type="match status" value="1"/>
</dbReference>
<dbReference type="Pfam" id="PF14622">
    <property type="entry name" value="Ribonucleas_3_3"/>
    <property type="match status" value="1"/>
</dbReference>
<dbReference type="HAMAP" id="MF_00104">
    <property type="entry name" value="RNase_III"/>
    <property type="match status" value="1"/>
</dbReference>
<dbReference type="CDD" id="cd00593">
    <property type="entry name" value="RIBOc"/>
    <property type="match status" value="1"/>
</dbReference>
<dbReference type="FunFam" id="1.10.1520.10:FF:000001">
    <property type="entry name" value="Ribonuclease 3"/>
    <property type="match status" value="1"/>
</dbReference>
<feature type="domain" description="DRBM" evidence="8">
    <location>
        <begin position="217"/>
        <end position="286"/>
    </location>
</feature>
<dbReference type="InterPro" id="IPR000999">
    <property type="entry name" value="RNase_III_dom"/>
</dbReference>
<dbReference type="SUPFAM" id="SSF54768">
    <property type="entry name" value="dsRNA-binding domain-like"/>
    <property type="match status" value="1"/>
</dbReference>
<dbReference type="AlphaFoldDB" id="A0A6C0AYR3"/>
<dbReference type="NCBIfam" id="TIGR02191">
    <property type="entry name" value="RNaseIII"/>
    <property type="match status" value="1"/>
</dbReference>
<protein>
    <recommendedName>
        <fullName evidence="3">ribonuclease III</fullName>
        <ecNumber evidence="3">3.1.26.3</ecNumber>
    </recommendedName>
</protein>
<dbReference type="Pfam" id="PF00035">
    <property type="entry name" value="dsrm"/>
    <property type="match status" value="1"/>
</dbReference>
<dbReference type="SMART" id="SM00358">
    <property type="entry name" value="DSRM"/>
    <property type="match status" value="1"/>
</dbReference>
<dbReference type="InterPro" id="IPR014720">
    <property type="entry name" value="dsRBD_dom"/>
</dbReference>
<dbReference type="InterPro" id="IPR011907">
    <property type="entry name" value="RNase_III"/>
</dbReference>
<dbReference type="EC" id="3.1.26.3" evidence="3"/>
<keyword evidence="7" id="KW-0694">RNA-binding</keyword>
<evidence type="ECO:0000259" key="9">
    <source>
        <dbReference type="PROSITE" id="PS50142"/>
    </source>
</evidence>
<comment type="catalytic activity">
    <reaction evidence="1">
        <text>Endonucleolytic cleavage to 5'-phosphomonoester.</text>
        <dbReference type="EC" id="3.1.26.3"/>
    </reaction>
</comment>
<evidence type="ECO:0000256" key="7">
    <source>
        <dbReference type="ARBA" id="ARBA00022884"/>
    </source>
</evidence>
<dbReference type="PANTHER" id="PTHR11207">
    <property type="entry name" value="RIBONUCLEASE III"/>
    <property type="match status" value="1"/>
</dbReference>